<dbReference type="Gene3D" id="3.30.497.10">
    <property type="entry name" value="Antithrombin, subunit I, domain 2"/>
    <property type="match status" value="1"/>
</dbReference>
<dbReference type="Pfam" id="PF00079">
    <property type="entry name" value="Serpin"/>
    <property type="match status" value="1"/>
</dbReference>
<evidence type="ECO:0000256" key="3">
    <source>
        <dbReference type="SAM" id="SignalP"/>
    </source>
</evidence>
<dbReference type="OrthoDB" id="9947020at2759"/>
<reference evidence="5" key="1">
    <citation type="journal article" date="2023" name="DNA Res.">
        <title>Chromosome-level genome assembly of Phrynocephalus forsythii using third-generation DNA sequencing and Hi-C analysis.</title>
        <authorList>
            <person name="Qi Y."/>
            <person name="Zhao W."/>
            <person name="Zhao Y."/>
            <person name="Niu C."/>
            <person name="Cao S."/>
            <person name="Zhang Y."/>
        </authorList>
    </citation>
    <scope>NUCLEOTIDE SEQUENCE</scope>
    <source>
        <tissue evidence="5">Muscle</tissue>
    </source>
</reference>
<dbReference type="SUPFAM" id="SSF56574">
    <property type="entry name" value="Serpins"/>
    <property type="match status" value="1"/>
</dbReference>
<organism evidence="5 6">
    <name type="scientific">Phrynocephalus forsythii</name>
    <dbReference type="NCBI Taxonomy" id="171643"/>
    <lineage>
        <taxon>Eukaryota</taxon>
        <taxon>Metazoa</taxon>
        <taxon>Chordata</taxon>
        <taxon>Craniata</taxon>
        <taxon>Vertebrata</taxon>
        <taxon>Euteleostomi</taxon>
        <taxon>Lepidosauria</taxon>
        <taxon>Squamata</taxon>
        <taxon>Bifurcata</taxon>
        <taxon>Unidentata</taxon>
        <taxon>Episquamata</taxon>
        <taxon>Toxicofera</taxon>
        <taxon>Iguania</taxon>
        <taxon>Acrodonta</taxon>
        <taxon>Agamidae</taxon>
        <taxon>Agaminae</taxon>
        <taxon>Phrynocephalus</taxon>
    </lineage>
</organism>
<gene>
    <name evidence="5" type="ORF">JRQ81_008156</name>
</gene>
<dbReference type="SMART" id="SM00093">
    <property type="entry name" value="SERPIN"/>
    <property type="match status" value="1"/>
</dbReference>
<feature type="domain" description="Serpin" evidence="4">
    <location>
        <begin position="163"/>
        <end position="507"/>
    </location>
</feature>
<evidence type="ECO:0000313" key="6">
    <source>
        <dbReference type="Proteomes" id="UP001142489"/>
    </source>
</evidence>
<dbReference type="GO" id="GO:0005615">
    <property type="term" value="C:extracellular space"/>
    <property type="evidence" value="ECO:0007669"/>
    <property type="project" value="InterPro"/>
</dbReference>
<keyword evidence="6" id="KW-1185">Reference proteome</keyword>
<evidence type="ECO:0000256" key="1">
    <source>
        <dbReference type="RuleBase" id="RU000411"/>
    </source>
</evidence>
<dbReference type="EMBL" id="JAPFRF010000017">
    <property type="protein sequence ID" value="KAJ7308881.1"/>
    <property type="molecule type" value="Genomic_DNA"/>
</dbReference>
<proteinExistence type="inferred from homology"/>
<dbReference type="PANTHER" id="PTHR11461">
    <property type="entry name" value="SERINE PROTEASE INHIBITOR, SERPIN"/>
    <property type="match status" value="1"/>
</dbReference>
<dbReference type="PANTHER" id="PTHR11461:SF20">
    <property type="entry name" value="ALPHA-2-ANTIPLASMIN"/>
    <property type="match status" value="1"/>
</dbReference>
<evidence type="ECO:0000256" key="2">
    <source>
        <dbReference type="SAM" id="MobiDB-lite"/>
    </source>
</evidence>
<accession>A0A9Q0XBK0</accession>
<dbReference type="InterPro" id="IPR042178">
    <property type="entry name" value="Serpin_sf_1"/>
</dbReference>
<comment type="similarity">
    <text evidence="1">Belongs to the serpin family.</text>
</comment>
<dbReference type="GO" id="GO:0004867">
    <property type="term" value="F:serine-type endopeptidase inhibitor activity"/>
    <property type="evidence" value="ECO:0007669"/>
    <property type="project" value="InterPro"/>
</dbReference>
<evidence type="ECO:0000259" key="4">
    <source>
        <dbReference type="SMART" id="SM00093"/>
    </source>
</evidence>
<dbReference type="AlphaFoldDB" id="A0A9Q0XBK0"/>
<dbReference type="Gene3D" id="2.30.39.10">
    <property type="entry name" value="Alpha-1-antitrypsin, domain 1"/>
    <property type="match status" value="1"/>
</dbReference>
<feature type="signal peptide" evidence="3">
    <location>
        <begin position="1"/>
        <end position="21"/>
    </location>
</feature>
<sequence>MAALPWMLLLLLLLCPPAWHGLHHRAPCASALDSEEEEEDDGSQKNIVLAFIGDDPTGEVPPRLDLLASGPDLLLVNTTLPGETPEKGPDSPGLHPNISRELPTAGGEASAAANGTPGGQGLPQNASEEAAEGGLGCDHRGLPVQTTRKATAKIARGMLRLGTDLLREMEREDTGGNLFFSPLSVSLALAHLALGAANQTEKQLLEVLHAESVPCLHQALGWISQHLSRTELSLAGRLYLQKGFPVKEKFLEDSERFYRAKPATLSGNSEADLEAINNWVKEATGGQIPSMLSELPADAVMVLLNAVHFRGFWKTKFDPLLTELSPFHLDEEFTVPVEMMTAQVYPLSWFTVDALDVQVARFPFKGNTSFVAVVPNHFEGNFSQLLEQLHGAGPGHPFPKEKPTLVKMPRLRLRHHLDLRQALSRLGLGELFSAPDLRPMAEGPLLVSSIQHQAALELAEAGVEASAATSVAMSRSLSAFHLNRPFAFFIFDDASGIPLFLGTIRNPDPSGPRQRKMGDCPPAESKESSQQPCARDEAEKP</sequence>
<dbReference type="Proteomes" id="UP001142489">
    <property type="component" value="Unassembled WGS sequence"/>
</dbReference>
<feature type="region of interest" description="Disordered" evidence="2">
    <location>
        <begin position="79"/>
        <end position="142"/>
    </location>
</feature>
<dbReference type="InterPro" id="IPR023796">
    <property type="entry name" value="Serpin_dom"/>
</dbReference>
<protein>
    <recommendedName>
        <fullName evidence="4">Serpin domain-containing protein</fullName>
    </recommendedName>
</protein>
<name>A0A9Q0XBK0_9SAUR</name>
<keyword evidence="3" id="KW-0732">Signal</keyword>
<dbReference type="InterPro" id="IPR000215">
    <property type="entry name" value="Serpin_fam"/>
</dbReference>
<dbReference type="InterPro" id="IPR042185">
    <property type="entry name" value="Serpin_sf_2"/>
</dbReference>
<comment type="caution">
    <text evidence="5">The sequence shown here is derived from an EMBL/GenBank/DDBJ whole genome shotgun (WGS) entry which is preliminary data.</text>
</comment>
<feature type="region of interest" description="Disordered" evidence="2">
    <location>
        <begin position="504"/>
        <end position="541"/>
    </location>
</feature>
<feature type="chain" id="PRO_5040416915" description="Serpin domain-containing protein" evidence="3">
    <location>
        <begin position="22"/>
        <end position="541"/>
    </location>
</feature>
<dbReference type="InterPro" id="IPR036186">
    <property type="entry name" value="Serpin_sf"/>
</dbReference>
<evidence type="ECO:0000313" key="5">
    <source>
        <dbReference type="EMBL" id="KAJ7308881.1"/>
    </source>
</evidence>